<dbReference type="EMBL" id="JAMXIB010000002">
    <property type="protein sequence ID" value="MCO5724118.1"/>
    <property type="molecule type" value="Genomic_DNA"/>
</dbReference>
<dbReference type="SUPFAM" id="SSF56925">
    <property type="entry name" value="OMPA-like"/>
    <property type="match status" value="1"/>
</dbReference>
<feature type="signal peptide" evidence="1">
    <location>
        <begin position="1"/>
        <end position="22"/>
    </location>
</feature>
<gene>
    <name evidence="2" type="ORF">NG653_04580</name>
</gene>
<evidence type="ECO:0000313" key="2">
    <source>
        <dbReference type="EMBL" id="MCO5724118.1"/>
    </source>
</evidence>
<evidence type="ECO:0008006" key="4">
    <source>
        <dbReference type="Google" id="ProtNLM"/>
    </source>
</evidence>
<proteinExistence type="predicted"/>
<organism evidence="2 3">
    <name type="scientific">Robiginitalea marina</name>
    <dbReference type="NCBI Taxonomy" id="2954105"/>
    <lineage>
        <taxon>Bacteria</taxon>
        <taxon>Pseudomonadati</taxon>
        <taxon>Bacteroidota</taxon>
        <taxon>Flavobacteriia</taxon>
        <taxon>Flavobacteriales</taxon>
        <taxon>Flavobacteriaceae</taxon>
        <taxon>Robiginitalea</taxon>
    </lineage>
</organism>
<protein>
    <recommendedName>
        <fullName evidence="4">Outer membrane protein beta-barrel domain-containing protein</fullName>
    </recommendedName>
</protein>
<name>A0ABT1AXM8_9FLAO</name>
<sequence length="262" mass="28818">MKKLSVLSVFIMVLLAQPVASQEEPAGQTNTWTFFLEPYLMFPNMDGTTGLGALPDAPVSANPGDVFEKLQIGTMLYAEASTGNWHFGSDLIYMKLKQDLDPGVVIANGRVTAKQFAWEGAVLYSITSWLDVGLGGTINSLKLETDMNVNEIGGGTSNRSRNLSQTWFDPMLIARTGSKPGSKFIYRVRGEIGGFGVGSKFAWQFQANAGYRFSKLFQLTGGYRLIGINYEKNNSAQGVLNNNRFLYDVNTFGPEIRLGFTF</sequence>
<reference evidence="2 3" key="1">
    <citation type="submission" date="2022-06" db="EMBL/GenBank/DDBJ databases">
        <authorList>
            <person name="Xuan X."/>
        </authorList>
    </citation>
    <scope>NUCLEOTIDE SEQUENCE [LARGE SCALE GENOMIC DNA]</scope>
    <source>
        <strain evidence="2 3">2V75</strain>
    </source>
</reference>
<keyword evidence="1" id="KW-0732">Signal</keyword>
<accession>A0ABT1AXM8</accession>
<dbReference type="RefSeq" id="WP_252740488.1">
    <property type="nucleotide sequence ID" value="NZ_JAMXIB010000002.1"/>
</dbReference>
<keyword evidence="3" id="KW-1185">Reference proteome</keyword>
<comment type="caution">
    <text evidence="2">The sequence shown here is derived from an EMBL/GenBank/DDBJ whole genome shotgun (WGS) entry which is preliminary data.</text>
</comment>
<dbReference type="InterPro" id="IPR011250">
    <property type="entry name" value="OMP/PagP_B-barrel"/>
</dbReference>
<dbReference type="Proteomes" id="UP001206312">
    <property type="component" value="Unassembled WGS sequence"/>
</dbReference>
<evidence type="ECO:0000256" key="1">
    <source>
        <dbReference type="SAM" id="SignalP"/>
    </source>
</evidence>
<feature type="chain" id="PRO_5045136191" description="Outer membrane protein beta-barrel domain-containing protein" evidence="1">
    <location>
        <begin position="23"/>
        <end position="262"/>
    </location>
</feature>
<evidence type="ECO:0000313" key="3">
    <source>
        <dbReference type="Proteomes" id="UP001206312"/>
    </source>
</evidence>